<feature type="binding site" evidence="8">
    <location>
        <begin position="23"/>
        <end position="25"/>
    </location>
    <ligand>
        <name>GTP</name>
        <dbReference type="ChEBI" id="CHEBI:37565"/>
    </ligand>
</feature>
<dbReference type="EC" id="2.7.7.77" evidence="8"/>
<comment type="similarity">
    <text evidence="8">Belongs to the MobA family.</text>
</comment>
<keyword evidence="6 8" id="KW-0342">GTP-binding</keyword>
<keyword evidence="2 8" id="KW-0808">Transferase</keyword>
<comment type="function">
    <text evidence="8">Transfers a GMP moiety from GTP to Mo-molybdopterin (Mo-MPT) cofactor (Moco or molybdenum cofactor) to form Mo-molybdopterin guanine dinucleotide (Mo-MGD) cofactor.</text>
</comment>
<dbReference type="GO" id="GO:0006777">
    <property type="term" value="P:Mo-molybdopterin cofactor biosynthetic process"/>
    <property type="evidence" value="ECO:0007669"/>
    <property type="project" value="UniProtKB-KW"/>
</dbReference>
<sequence>MTPILFMPSKKLPTENKISAAILAGGEGSRMGHTDKSCLEISGEKIVSRIIRQLSGVFSEIFVITRTPENHPNLNARLVGDIYQQRSSLTGVHAALSHAETEHVFITACDSPFVNKGLVTKLISLLSPSDDVLIPIRKNKRYEPLCAVYSKRCLPFIERNLDNGILQIIRFFPEVKVHAVNVEILQQHDQDLESFININTPEELSKACERAVKCDMI</sequence>
<evidence type="ECO:0000313" key="10">
    <source>
        <dbReference type="EMBL" id="SMF15495.1"/>
    </source>
</evidence>
<dbReference type="OrthoDB" id="9788394at2"/>
<feature type="binding site" evidence="8">
    <location>
        <position position="110"/>
    </location>
    <ligand>
        <name>Mg(2+)</name>
        <dbReference type="ChEBI" id="CHEBI:18420"/>
    </ligand>
</feature>
<comment type="domain">
    <text evidence="8">The N-terminal domain determines nucleotide recognition and specific binding, while the C-terminal domain determines the specific binding to the target protein.</text>
</comment>
<proteinExistence type="inferred from homology"/>
<comment type="cofactor">
    <cofactor evidence="8">
        <name>Mg(2+)</name>
        <dbReference type="ChEBI" id="CHEBI:18420"/>
    </cofactor>
</comment>
<keyword evidence="4 8" id="KW-0547">Nucleotide-binding</keyword>
<evidence type="ECO:0000256" key="2">
    <source>
        <dbReference type="ARBA" id="ARBA00022679"/>
    </source>
</evidence>
<evidence type="ECO:0000256" key="3">
    <source>
        <dbReference type="ARBA" id="ARBA00022723"/>
    </source>
</evidence>
<dbReference type="PANTHER" id="PTHR19136:SF81">
    <property type="entry name" value="MOLYBDENUM COFACTOR GUANYLYLTRANSFERASE"/>
    <property type="match status" value="1"/>
</dbReference>
<dbReference type="Pfam" id="PF12804">
    <property type="entry name" value="NTP_transf_3"/>
    <property type="match status" value="1"/>
</dbReference>
<dbReference type="STRING" id="1519643.SAMN06295933_1899"/>
<feature type="binding site" evidence="8">
    <location>
        <position position="81"/>
    </location>
    <ligand>
        <name>GTP</name>
        <dbReference type="ChEBI" id="CHEBI:37565"/>
    </ligand>
</feature>
<comment type="subcellular location">
    <subcellularLocation>
        <location evidence="8">Cytoplasm</location>
    </subcellularLocation>
</comment>
<dbReference type="GO" id="GO:0061603">
    <property type="term" value="F:molybdenum cofactor guanylyltransferase activity"/>
    <property type="evidence" value="ECO:0007669"/>
    <property type="project" value="UniProtKB-EC"/>
</dbReference>
<name>A0A1X7DH28_9BACT</name>
<keyword evidence="7 8" id="KW-0501">Molybdenum cofactor biosynthesis</keyword>
<protein>
    <recommendedName>
        <fullName evidence="8">Probable molybdenum cofactor guanylyltransferase</fullName>
        <shortName evidence="8">MoCo guanylyltransferase</shortName>
        <ecNumber evidence="8">2.7.7.77</ecNumber>
    </recommendedName>
    <alternativeName>
        <fullName evidence="8">GTP:molybdopterin guanylyltransferase</fullName>
    </alternativeName>
    <alternativeName>
        <fullName evidence="8">Mo-MPT guanylyltransferase</fullName>
    </alternativeName>
    <alternativeName>
        <fullName evidence="8">Molybdopterin guanylyltransferase</fullName>
    </alternativeName>
    <alternativeName>
        <fullName evidence="8">Molybdopterin-guanine dinucleotide synthase</fullName>
        <shortName evidence="8">MGD synthase</shortName>
    </alternativeName>
</protein>
<feature type="binding site" evidence="8">
    <location>
        <position position="110"/>
    </location>
    <ligand>
        <name>GTP</name>
        <dbReference type="ChEBI" id="CHEBI:37565"/>
    </ligand>
</feature>
<keyword evidence="3 8" id="KW-0479">Metal-binding</keyword>
<evidence type="ECO:0000256" key="6">
    <source>
        <dbReference type="ARBA" id="ARBA00023134"/>
    </source>
</evidence>
<comment type="caution">
    <text evidence="8">Lacks conserved residue(s) required for the propagation of feature annotation.</text>
</comment>
<dbReference type="GO" id="GO:0005525">
    <property type="term" value="F:GTP binding"/>
    <property type="evidence" value="ECO:0007669"/>
    <property type="project" value="UniProtKB-UniRule"/>
</dbReference>
<feature type="binding site" evidence="8">
    <location>
        <position position="36"/>
    </location>
    <ligand>
        <name>GTP</name>
        <dbReference type="ChEBI" id="CHEBI:37565"/>
    </ligand>
</feature>
<dbReference type="CDD" id="cd02503">
    <property type="entry name" value="MobA"/>
    <property type="match status" value="1"/>
</dbReference>
<dbReference type="RefSeq" id="WP_085101579.1">
    <property type="nucleotide sequence ID" value="NZ_FWZU01000003.1"/>
</dbReference>
<dbReference type="Gene3D" id="3.90.550.10">
    <property type="entry name" value="Spore Coat Polysaccharide Biosynthesis Protein SpsA, Chain A"/>
    <property type="match status" value="1"/>
</dbReference>
<dbReference type="PANTHER" id="PTHR19136">
    <property type="entry name" value="MOLYBDENUM COFACTOR GUANYLYLTRANSFERASE"/>
    <property type="match status" value="1"/>
</dbReference>
<accession>A0A1X7DH28</accession>
<keyword evidence="5 8" id="KW-0460">Magnesium</keyword>
<dbReference type="GO" id="GO:0005737">
    <property type="term" value="C:cytoplasm"/>
    <property type="evidence" value="ECO:0007669"/>
    <property type="project" value="UniProtKB-SubCell"/>
</dbReference>
<evidence type="ECO:0000256" key="1">
    <source>
        <dbReference type="ARBA" id="ARBA00022490"/>
    </source>
</evidence>
<dbReference type="InterPro" id="IPR029044">
    <property type="entry name" value="Nucleotide-diphossugar_trans"/>
</dbReference>
<dbReference type="InterPro" id="IPR013482">
    <property type="entry name" value="Molybde_CF_guanTrfase"/>
</dbReference>
<gene>
    <name evidence="8" type="primary">mobA</name>
    <name evidence="10" type="ORF">SAMN06295933_1899</name>
</gene>
<evidence type="ECO:0000256" key="8">
    <source>
        <dbReference type="HAMAP-Rule" id="MF_00316"/>
    </source>
</evidence>
<evidence type="ECO:0000256" key="7">
    <source>
        <dbReference type="ARBA" id="ARBA00023150"/>
    </source>
</evidence>
<organism evidence="10 11">
    <name type="scientific">Desulfovibrio gilichinskyi</name>
    <dbReference type="NCBI Taxonomy" id="1519643"/>
    <lineage>
        <taxon>Bacteria</taxon>
        <taxon>Pseudomonadati</taxon>
        <taxon>Thermodesulfobacteriota</taxon>
        <taxon>Desulfovibrionia</taxon>
        <taxon>Desulfovibrionales</taxon>
        <taxon>Desulfovibrionaceae</taxon>
        <taxon>Desulfovibrio</taxon>
    </lineage>
</organism>
<dbReference type="SUPFAM" id="SSF53448">
    <property type="entry name" value="Nucleotide-diphospho-sugar transferases"/>
    <property type="match status" value="1"/>
</dbReference>
<evidence type="ECO:0000259" key="9">
    <source>
        <dbReference type="Pfam" id="PF12804"/>
    </source>
</evidence>
<dbReference type="EMBL" id="FWZU01000003">
    <property type="protein sequence ID" value="SMF15495.1"/>
    <property type="molecule type" value="Genomic_DNA"/>
</dbReference>
<keyword evidence="1 8" id="KW-0963">Cytoplasm</keyword>
<dbReference type="Proteomes" id="UP000192906">
    <property type="component" value="Unassembled WGS sequence"/>
</dbReference>
<dbReference type="AlphaFoldDB" id="A0A1X7DH28"/>
<evidence type="ECO:0000256" key="4">
    <source>
        <dbReference type="ARBA" id="ARBA00022741"/>
    </source>
</evidence>
<dbReference type="InterPro" id="IPR025877">
    <property type="entry name" value="MobA-like_NTP_Trfase"/>
</dbReference>
<feature type="domain" description="MobA-like NTP transferase" evidence="9">
    <location>
        <begin position="20"/>
        <end position="170"/>
    </location>
</feature>
<comment type="catalytic activity">
    <reaction evidence="8">
        <text>Mo-molybdopterin + GTP + H(+) = Mo-molybdopterin guanine dinucleotide + diphosphate</text>
        <dbReference type="Rhea" id="RHEA:34243"/>
        <dbReference type="ChEBI" id="CHEBI:15378"/>
        <dbReference type="ChEBI" id="CHEBI:33019"/>
        <dbReference type="ChEBI" id="CHEBI:37565"/>
        <dbReference type="ChEBI" id="CHEBI:71302"/>
        <dbReference type="ChEBI" id="CHEBI:71310"/>
        <dbReference type="EC" id="2.7.7.77"/>
    </reaction>
</comment>
<reference evidence="11" key="1">
    <citation type="submission" date="2017-04" db="EMBL/GenBank/DDBJ databases">
        <authorList>
            <person name="Varghese N."/>
            <person name="Submissions S."/>
        </authorList>
    </citation>
    <scope>NUCLEOTIDE SEQUENCE [LARGE SCALE GENOMIC DNA]</scope>
    <source>
        <strain evidence="11">K3S</strain>
    </source>
</reference>
<dbReference type="HAMAP" id="MF_00316">
    <property type="entry name" value="MobA"/>
    <property type="match status" value="1"/>
</dbReference>
<evidence type="ECO:0000256" key="5">
    <source>
        <dbReference type="ARBA" id="ARBA00022842"/>
    </source>
</evidence>
<keyword evidence="11" id="KW-1185">Reference proteome</keyword>
<dbReference type="GO" id="GO:0046872">
    <property type="term" value="F:metal ion binding"/>
    <property type="evidence" value="ECO:0007669"/>
    <property type="project" value="UniProtKB-KW"/>
</dbReference>
<evidence type="ECO:0000313" key="11">
    <source>
        <dbReference type="Proteomes" id="UP000192906"/>
    </source>
</evidence>